<dbReference type="OrthoDB" id="964745at2"/>
<evidence type="ECO:0000313" key="3">
    <source>
        <dbReference type="Proteomes" id="UP000030152"/>
    </source>
</evidence>
<dbReference type="RefSeq" id="WP_020214463.1">
    <property type="nucleotide sequence ID" value="NZ_JRLX01000013.1"/>
</dbReference>
<sequence>MKRIFTISLFLFLLTFSSKLSAQFSQDDVKFWVGEGSQNAILVVDFRDGTTDPSFAFGYHYPADTELTFADLIQAVATAEPNFTFAQSNIGFLEDIIYNNHIRLQGQPDWWSTWSGDTAQDMQPNQGISEPLLNSRWYGVSYGFMGDEGPLMPTVTYPAYSSLWFSNEDVT</sequence>
<dbReference type="STRING" id="1121895.GCA_000378485_03288"/>
<evidence type="ECO:0000313" key="2">
    <source>
        <dbReference type="EMBL" id="KGO86102.1"/>
    </source>
</evidence>
<comment type="caution">
    <text evidence="2">The sequence shown here is derived from an EMBL/GenBank/DDBJ whole genome shotgun (WGS) entry which is preliminary data.</text>
</comment>
<accession>A0A0A2M0F4</accession>
<proteinExistence type="predicted"/>
<feature type="signal peptide" evidence="1">
    <location>
        <begin position="1"/>
        <end position="22"/>
    </location>
</feature>
<keyword evidence="1" id="KW-0732">Signal</keyword>
<protein>
    <submittedName>
        <fullName evidence="2">Uncharacterized protein</fullName>
    </submittedName>
</protein>
<gene>
    <name evidence="2" type="ORF">Q765_12355</name>
</gene>
<reference evidence="2 3" key="1">
    <citation type="submission" date="2013-09" db="EMBL/GenBank/DDBJ databases">
        <authorList>
            <person name="Zeng Z."/>
            <person name="Chen C."/>
        </authorList>
    </citation>
    <scope>NUCLEOTIDE SEQUENCE [LARGE SCALE GENOMIC DNA]</scope>
    <source>
        <strain evidence="2 3">WB 3.3-2</strain>
    </source>
</reference>
<evidence type="ECO:0000256" key="1">
    <source>
        <dbReference type="SAM" id="SignalP"/>
    </source>
</evidence>
<dbReference type="AlphaFoldDB" id="A0A0A2M0F4"/>
<organism evidence="2 3">
    <name type="scientific">Flavobacterium rivuli WB 3.3-2 = DSM 21788</name>
    <dbReference type="NCBI Taxonomy" id="1121895"/>
    <lineage>
        <taxon>Bacteria</taxon>
        <taxon>Pseudomonadati</taxon>
        <taxon>Bacteroidota</taxon>
        <taxon>Flavobacteriia</taxon>
        <taxon>Flavobacteriales</taxon>
        <taxon>Flavobacteriaceae</taxon>
        <taxon>Flavobacterium</taxon>
    </lineage>
</organism>
<dbReference type="eggNOG" id="COG4886">
    <property type="taxonomic scope" value="Bacteria"/>
</dbReference>
<keyword evidence="3" id="KW-1185">Reference proteome</keyword>
<name>A0A0A2M0F4_9FLAO</name>
<dbReference type="Proteomes" id="UP000030152">
    <property type="component" value="Unassembled WGS sequence"/>
</dbReference>
<feature type="chain" id="PRO_5002002574" evidence="1">
    <location>
        <begin position="23"/>
        <end position="171"/>
    </location>
</feature>
<dbReference type="EMBL" id="JRLX01000013">
    <property type="protein sequence ID" value="KGO86102.1"/>
    <property type="molecule type" value="Genomic_DNA"/>
</dbReference>